<name>A0ABT2LHB0_9HYPH</name>
<dbReference type="CDD" id="cd00056">
    <property type="entry name" value="ENDO3c"/>
    <property type="match status" value="1"/>
</dbReference>
<dbReference type="InterPro" id="IPR044298">
    <property type="entry name" value="MIG/MutY"/>
</dbReference>
<dbReference type="InterPro" id="IPR015797">
    <property type="entry name" value="NUDIX_hydrolase-like_dom_sf"/>
</dbReference>
<keyword evidence="10 14" id="KW-0408">Iron</keyword>
<dbReference type="NCBIfam" id="TIGR01084">
    <property type="entry name" value="mutY"/>
    <property type="match status" value="1"/>
</dbReference>
<keyword evidence="8 14" id="KW-0227">DNA damage</keyword>
<dbReference type="PANTHER" id="PTHR42944:SF1">
    <property type="entry name" value="ADENINE DNA GLYCOSYLASE"/>
    <property type="match status" value="1"/>
</dbReference>
<comment type="similarity">
    <text evidence="3 14">Belongs to the Nth/MutY family.</text>
</comment>
<gene>
    <name evidence="16" type="primary">mutY</name>
    <name evidence="16" type="ORF">N5A92_00600</name>
</gene>
<reference evidence="16 17" key="1">
    <citation type="submission" date="2022-09" db="EMBL/GenBank/DDBJ databases">
        <title>Chelativorans salina sp. nov., a novel slightly halophilic bacterium isolated from a saline lake sediment enrichment.</title>
        <authorList>
            <person name="Gao L."/>
            <person name="Fang B.-Z."/>
            <person name="Li W.-J."/>
        </authorList>
    </citation>
    <scope>NUCLEOTIDE SEQUENCE [LARGE SCALE GENOMIC DNA]</scope>
    <source>
        <strain evidence="16 17">EGI FJ00035</strain>
    </source>
</reference>
<evidence type="ECO:0000256" key="2">
    <source>
        <dbReference type="ARBA" id="ARBA00002933"/>
    </source>
</evidence>
<dbReference type="Pfam" id="PF00730">
    <property type="entry name" value="HhH-GPD"/>
    <property type="match status" value="1"/>
</dbReference>
<evidence type="ECO:0000256" key="3">
    <source>
        <dbReference type="ARBA" id="ARBA00008343"/>
    </source>
</evidence>
<dbReference type="InterPro" id="IPR004036">
    <property type="entry name" value="Endonuclease-III-like_CS2"/>
</dbReference>
<evidence type="ECO:0000256" key="13">
    <source>
        <dbReference type="ARBA" id="ARBA00023295"/>
    </source>
</evidence>
<dbReference type="Gene3D" id="1.10.1670.10">
    <property type="entry name" value="Helix-hairpin-Helix base-excision DNA repair enzymes (C-terminal)"/>
    <property type="match status" value="1"/>
</dbReference>
<dbReference type="EC" id="3.2.2.31" evidence="4 14"/>
<dbReference type="Gene3D" id="1.10.340.30">
    <property type="entry name" value="Hypothetical protein, domain 2"/>
    <property type="match status" value="1"/>
</dbReference>
<evidence type="ECO:0000256" key="6">
    <source>
        <dbReference type="ARBA" id="ARBA00022485"/>
    </source>
</evidence>
<dbReference type="Proteomes" id="UP001320831">
    <property type="component" value="Unassembled WGS sequence"/>
</dbReference>
<dbReference type="InterPro" id="IPR005760">
    <property type="entry name" value="A/G_AdeGlyc_MutY"/>
</dbReference>
<comment type="catalytic activity">
    <reaction evidence="1 14">
        <text>Hydrolyzes free adenine bases from 7,8-dihydro-8-oxoguanine:adenine mismatched double-stranded DNA, leaving an apurinic site.</text>
        <dbReference type="EC" id="3.2.2.31"/>
    </reaction>
</comment>
<protein>
    <recommendedName>
        <fullName evidence="5 14">Adenine DNA glycosylase</fullName>
        <ecNumber evidence="4 14">3.2.2.31</ecNumber>
    </recommendedName>
</protein>
<sequence length="375" mass="40385">MTRPMTAERTSASAGGTPAARLITWYDRHHRRLPWRLAPEAIRQGQRPDPYAVWLSEIMLQQTTVGAVKPYFDAFMARWPTVEALAAAETEDVMKAWAGLGYYSRARNLKKCADEVAARYGGVFPDTEAGLKALPGIGDYTAAAIAAIAFGRPAAVVDGNVERVVSRLDAIETPLPAAKPEIRKAVAAMVPTDRPGDFAQAMMDLGATICTPRRPSCILCPLIEDCTAQRLGAPERFPLKAPKAEKPVRKGAAFVAIREDGAVLLRRRPEKGLLGGMSEVPTSHWTARLDGANEATAAPFPAHWSDSGVVTHVFTHFKLRLSVFRTTVADMAAPSGHWWSAPTALDGEALPTVMKKAIEAAIPGATKAKRGMAGK</sequence>
<evidence type="ECO:0000256" key="4">
    <source>
        <dbReference type="ARBA" id="ARBA00012045"/>
    </source>
</evidence>
<evidence type="ECO:0000259" key="15">
    <source>
        <dbReference type="SMART" id="SM00478"/>
    </source>
</evidence>
<organism evidence="16 17">
    <name type="scientific">Chelativorans salis</name>
    <dbReference type="NCBI Taxonomy" id="2978478"/>
    <lineage>
        <taxon>Bacteria</taxon>
        <taxon>Pseudomonadati</taxon>
        <taxon>Pseudomonadota</taxon>
        <taxon>Alphaproteobacteria</taxon>
        <taxon>Hyphomicrobiales</taxon>
        <taxon>Phyllobacteriaceae</taxon>
        <taxon>Chelativorans</taxon>
    </lineage>
</organism>
<evidence type="ECO:0000256" key="10">
    <source>
        <dbReference type="ARBA" id="ARBA00023004"/>
    </source>
</evidence>
<dbReference type="InterPro" id="IPR000445">
    <property type="entry name" value="HhH_motif"/>
</dbReference>
<evidence type="ECO:0000313" key="16">
    <source>
        <dbReference type="EMBL" id="MCT7373546.1"/>
    </source>
</evidence>
<dbReference type="InterPro" id="IPR023170">
    <property type="entry name" value="HhH_base_excis_C"/>
</dbReference>
<evidence type="ECO:0000256" key="12">
    <source>
        <dbReference type="ARBA" id="ARBA00023204"/>
    </source>
</evidence>
<comment type="caution">
    <text evidence="16">The sequence shown here is derived from an EMBL/GenBank/DDBJ whole genome shotgun (WGS) entry which is preliminary data.</text>
</comment>
<dbReference type="Pfam" id="PF00633">
    <property type="entry name" value="HHH"/>
    <property type="match status" value="1"/>
</dbReference>
<dbReference type="InterPro" id="IPR029119">
    <property type="entry name" value="MutY_C"/>
</dbReference>
<evidence type="ECO:0000256" key="8">
    <source>
        <dbReference type="ARBA" id="ARBA00022763"/>
    </source>
</evidence>
<proteinExistence type="inferred from homology"/>
<dbReference type="SUPFAM" id="SSF55811">
    <property type="entry name" value="Nudix"/>
    <property type="match status" value="1"/>
</dbReference>
<dbReference type="EMBL" id="JAOCZP010000001">
    <property type="protein sequence ID" value="MCT7373546.1"/>
    <property type="molecule type" value="Genomic_DNA"/>
</dbReference>
<comment type="cofactor">
    <cofactor evidence="14">
        <name>[4Fe-4S] cluster</name>
        <dbReference type="ChEBI" id="CHEBI:49883"/>
    </cofactor>
    <text evidence="14">Binds 1 [4Fe-4S] cluster.</text>
</comment>
<keyword evidence="11" id="KW-0411">Iron-sulfur</keyword>
<evidence type="ECO:0000256" key="9">
    <source>
        <dbReference type="ARBA" id="ARBA00022801"/>
    </source>
</evidence>
<feature type="domain" description="HhH-GPD" evidence="15">
    <location>
        <begin position="59"/>
        <end position="208"/>
    </location>
</feature>
<evidence type="ECO:0000256" key="5">
    <source>
        <dbReference type="ARBA" id="ARBA00022023"/>
    </source>
</evidence>
<dbReference type="SUPFAM" id="SSF48150">
    <property type="entry name" value="DNA-glycosylase"/>
    <property type="match status" value="1"/>
</dbReference>
<keyword evidence="13 14" id="KW-0326">Glycosidase</keyword>
<keyword evidence="12" id="KW-0234">DNA repair</keyword>
<dbReference type="PROSITE" id="PS01155">
    <property type="entry name" value="ENDONUCLEASE_III_2"/>
    <property type="match status" value="1"/>
</dbReference>
<dbReference type="CDD" id="cd03431">
    <property type="entry name" value="NUDIX_DNA_Glycosylase_C-MutY"/>
    <property type="match status" value="1"/>
</dbReference>
<evidence type="ECO:0000313" key="17">
    <source>
        <dbReference type="Proteomes" id="UP001320831"/>
    </source>
</evidence>
<evidence type="ECO:0000256" key="1">
    <source>
        <dbReference type="ARBA" id="ARBA00000843"/>
    </source>
</evidence>
<dbReference type="InterPro" id="IPR011257">
    <property type="entry name" value="DNA_glycosylase"/>
</dbReference>
<comment type="function">
    <text evidence="2">Adenine glycosylase active on G-A mispairs. MutY also corrects error-prone DNA synthesis past GO lesions which are due to the oxidatively damaged form of guanine: 7,8-dihydro-8-oxoguanine (8-oxo-dGTP).</text>
</comment>
<keyword evidence="6" id="KW-0004">4Fe-4S</keyword>
<keyword evidence="17" id="KW-1185">Reference proteome</keyword>
<dbReference type="Gene3D" id="3.90.79.10">
    <property type="entry name" value="Nucleoside Triphosphate Pyrophosphohydrolase"/>
    <property type="match status" value="1"/>
</dbReference>
<dbReference type="SMART" id="SM00478">
    <property type="entry name" value="ENDO3c"/>
    <property type="match status" value="1"/>
</dbReference>
<evidence type="ECO:0000256" key="7">
    <source>
        <dbReference type="ARBA" id="ARBA00022723"/>
    </source>
</evidence>
<evidence type="ECO:0000256" key="11">
    <source>
        <dbReference type="ARBA" id="ARBA00023014"/>
    </source>
</evidence>
<dbReference type="InterPro" id="IPR003265">
    <property type="entry name" value="HhH-GPD_domain"/>
</dbReference>
<dbReference type="Pfam" id="PF14815">
    <property type="entry name" value="NUDIX_4"/>
    <property type="match status" value="1"/>
</dbReference>
<dbReference type="PANTHER" id="PTHR42944">
    <property type="entry name" value="ADENINE DNA GLYCOSYLASE"/>
    <property type="match status" value="1"/>
</dbReference>
<evidence type="ECO:0000256" key="14">
    <source>
        <dbReference type="RuleBase" id="RU365096"/>
    </source>
</evidence>
<accession>A0ABT2LHB0</accession>
<keyword evidence="7" id="KW-0479">Metal-binding</keyword>
<keyword evidence="9" id="KW-0378">Hydrolase</keyword>